<dbReference type="InterPro" id="IPR015853">
    <property type="entry name" value="ABC_transpr_FbpC"/>
</dbReference>
<evidence type="ECO:0000259" key="9">
    <source>
        <dbReference type="PROSITE" id="PS50893"/>
    </source>
</evidence>
<dbReference type="PROSITE" id="PS50893">
    <property type="entry name" value="ABC_TRANSPORTER_2"/>
    <property type="match status" value="1"/>
</dbReference>
<dbReference type="PANTHER" id="PTHR42781">
    <property type="entry name" value="SPERMIDINE/PUTRESCINE IMPORT ATP-BINDING PROTEIN POTA"/>
    <property type="match status" value="1"/>
</dbReference>
<dbReference type="SUPFAM" id="SSF52540">
    <property type="entry name" value="P-loop containing nucleoside triphosphate hydrolases"/>
    <property type="match status" value="1"/>
</dbReference>
<keyword evidence="7" id="KW-0406">Ion transport</keyword>
<keyword evidence="8" id="KW-0472">Membrane</keyword>
<reference evidence="11" key="1">
    <citation type="submission" date="2016-12" db="EMBL/GenBank/DDBJ databases">
        <authorList>
            <person name="Varghese N."/>
            <person name="Submissions S."/>
        </authorList>
    </citation>
    <scope>NUCLEOTIDE SEQUENCE [LARGE SCALE GENOMIC DNA]</scope>
    <source>
        <strain evidence="11">DSM 13020</strain>
    </source>
</reference>
<dbReference type="GO" id="GO:0016887">
    <property type="term" value="F:ATP hydrolysis activity"/>
    <property type="evidence" value="ECO:0007669"/>
    <property type="project" value="InterPro"/>
</dbReference>
<keyword evidence="3" id="KW-0410">Iron transport</keyword>
<evidence type="ECO:0000256" key="7">
    <source>
        <dbReference type="ARBA" id="ARBA00023065"/>
    </source>
</evidence>
<evidence type="ECO:0000256" key="2">
    <source>
        <dbReference type="ARBA" id="ARBA00022475"/>
    </source>
</evidence>
<keyword evidence="11" id="KW-1185">Reference proteome</keyword>
<proteinExistence type="predicted"/>
<dbReference type="GO" id="GO:0015408">
    <property type="term" value="F:ABC-type ferric iron transporter activity"/>
    <property type="evidence" value="ECO:0007669"/>
    <property type="project" value="InterPro"/>
</dbReference>
<dbReference type="EMBL" id="FRDJ01000004">
    <property type="protein sequence ID" value="SHN58947.1"/>
    <property type="molecule type" value="Genomic_DNA"/>
</dbReference>
<dbReference type="InterPro" id="IPR003439">
    <property type="entry name" value="ABC_transporter-like_ATP-bd"/>
</dbReference>
<dbReference type="InterPro" id="IPR050093">
    <property type="entry name" value="ABC_SmlMolc_Importer"/>
</dbReference>
<dbReference type="InterPro" id="IPR027417">
    <property type="entry name" value="P-loop_NTPase"/>
</dbReference>
<dbReference type="Gene3D" id="3.40.50.300">
    <property type="entry name" value="P-loop containing nucleotide triphosphate hydrolases"/>
    <property type="match status" value="1"/>
</dbReference>
<evidence type="ECO:0000256" key="6">
    <source>
        <dbReference type="ARBA" id="ARBA00023004"/>
    </source>
</evidence>
<keyword evidence="1" id="KW-0813">Transport</keyword>
<dbReference type="FunFam" id="3.40.50.300:FF:000425">
    <property type="entry name" value="Probable ABC transporter, ATP-binding subunit"/>
    <property type="match status" value="1"/>
</dbReference>
<dbReference type="Proteomes" id="UP000184207">
    <property type="component" value="Unassembled WGS sequence"/>
</dbReference>
<name>A0A1M7SKF6_FERGO</name>
<dbReference type="SMART" id="SM00382">
    <property type="entry name" value="AAA"/>
    <property type="match status" value="1"/>
</dbReference>
<keyword evidence="2" id="KW-1003">Cell membrane</keyword>
<keyword evidence="5 10" id="KW-0067">ATP-binding</keyword>
<dbReference type="PANTHER" id="PTHR42781:SF4">
    <property type="entry name" value="SPERMIDINE_PUTRESCINE IMPORT ATP-BINDING PROTEIN POTA"/>
    <property type="match status" value="1"/>
</dbReference>
<dbReference type="InterPro" id="IPR017871">
    <property type="entry name" value="ABC_transporter-like_CS"/>
</dbReference>
<dbReference type="OrthoDB" id="9801958at2"/>
<dbReference type="AlphaFoldDB" id="A0A1M7SKF6"/>
<dbReference type="Pfam" id="PF00005">
    <property type="entry name" value="ABC_tran"/>
    <property type="match status" value="1"/>
</dbReference>
<accession>A0A1M7SKF6</accession>
<organism evidence="10 11">
    <name type="scientific">Fervidobacterium gondwanense DSM 13020</name>
    <dbReference type="NCBI Taxonomy" id="1121883"/>
    <lineage>
        <taxon>Bacteria</taxon>
        <taxon>Thermotogati</taxon>
        <taxon>Thermotogota</taxon>
        <taxon>Thermotogae</taxon>
        <taxon>Thermotogales</taxon>
        <taxon>Fervidobacteriaceae</taxon>
        <taxon>Fervidobacterium</taxon>
    </lineage>
</organism>
<evidence type="ECO:0000256" key="4">
    <source>
        <dbReference type="ARBA" id="ARBA00022741"/>
    </source>
</evidence>
<dbReference type="GO" id="GO:0016020">
    <property type="term" value="C:membrane"/>
    <property type="evidence" value="ECO:0007669"/>
    <property type="project" value="InterPro"/>
</dbReference>
<feature type="domain" description="ABC transporter" evidence="9">
    <location>
        <begin position="3"/>
        <end position="237"/>
    </location>
</feature>
<gene>
    <name evidence="10" type="ORF">SAMN02745226_00993</name>
</gene>
<dbReference type="InterPro" id="IPR003593">
    <property type="entry name" value="AAA+_ATPase"/>
</dbReference>
<dbReference type="GO" id="GO:0005524">
    <property type="term" value="F:ATP binding"/>
    <property type="evidence" value="ECO:0007669"/>
    <property type="project" value="UniProtKB-KW"/>
</dbReference>
<keyword evidence="4" id="KW-0547">Nucleotide-binding</keyword>
<evidence type="ECO:0000256" key="8">
    <source>
        <dbReference type="ARBA" id="ARBA00023136"/>
    </source>
</evidence>
<sequence length="238" mass="27156">MFLEIKDLYFRYRNSKDYALKNVNFSVEEGEIICILGESGSGKSTLLRLISGLEIPQQGSIRIAGKTMVDDVTFVPPEKRNVGFVFQDYVLFPHLNVSQNILFGVREKDKSKREEILYRILKMLKIEELRDRYPYQLSGGQQQRVALARALAMDPSMVLLDEPFSNLDATLQESIRREIKDIIKSTGKTCIFVSHDKEDAIELADKIAIIHKGEIIFYAVNSVFRSSILNQEIPAHLA</sequence>
<evidence type="ECO:0000313" key="10">
    <source>
        <dbReference type="EMBL" id="SHN58947.1"/>
    </source>
</evidence>
<dbReference type="PROSITE" id="PS00211">
    <property type="entry name" value="ABC_TRANSPORTER_1"/>
    <property type="match status" value="1"/>
</dbReference>
<keyword evidence="6" id="KW-0408">Iron</keyword>
<protein>
    <submittedName>
        <fullName evidence="10">Iron(III) transport system ATP-binding protein</fullName>
    </submittedName>
</protein>
<evidence type="ECO:0000256" key="3">
    <source>
        <dbReference type="ARBA" id="ARBA00022496"/>
    </source>
</evidence>
<dbReference type="GO" id="GO:0015697">
    <property type="term" value="P:quaternary ammonium group transport"/>
    <property type="evidence" value="ECO:0007669"/>
    <property type="project" value="UniProtKB-ARBA"/>
</dbReference>
<dbReference type="RefSeq" id="WP_072759021.1">
    <property type="nucleotide sequence ID" value="NZ_FRDJ01000004.1"/>
</dbReference>
<evidence type="ECO:0000256" key="5">
    <source>
        <dbReference type="ARBA" id="ARBA00022840"/>
    </source>
</evidence>
<dbReference type="STRING" id="1121883.SAMN02745226_00993"/>
<evidence type="ECO:0000256" key="1">
    <source>
        <dbReference type="ARBA" id="ARBA00022448"/>
    </source>
</evidence>
<dbReference type="CDD" id="cd03259">
    <property type="entry name" value="ABC_Carb_Solutes_like"/>
    <property type="match status" value="1"/>
</dbReference>
<evidence type="ECO:0000313" key="11">
    <source>
        <dbReference type="Proteomes" id="UP000184207"/>
    </source>
</evidence>